<accession>A0A9X3TV80</accession>
<dbReference type="Pfam" id="PF06676">
    <property type="entry name" value="DUF1178"/>
    <property type="match status" value="1"/>
</dbReference>
<reference evidence="1" key="1">
    <citation type="submission" date="2022-08" db="EMBL/GenBank/DDBJ databases">
        <authorList>
            <person name="Vandamme P."/>
            <person name="Hettiarachchi A."/>
            <person name="Peeters C."/>
            <person name="Cnockaert M."/>
            <person name="Carlier A."/>
        </authorList>
    </citation>
    <scope>NUCLEOTIDE SEQUENCE</scope>
    <source>
        <strain evidence="1">LMG 31809</strain>
    </source>
</reference>
<dbReference type="Proteomes" id="UP001141619">
    <property type="component" value="Unassembled WGS sequence"/>
</dbReference>
<dbReference type="AlphaFoldDB" id="A0A9X3TV80"/>
<protein>
    <submittedName>
        <fullName evidence="1">DUF1178 family protein</fullName>
    </submittedName>
</protein>
<dbReference type="InterPro" id="IPR009562">
    <property type="entry name" value="DUF1178"/>
</dbReference>
<name>A0A9X3TV80_9PROT</name>
<comment type="caution">
    <text evidence="1">The sequence shown here is derived from an EMBL/GenBank/DDBJ whole genome shotgun (WGS) entry which is preliminary data.</text>
</comment>
<evidence type="ECO:0000313" key="1">
    <source>
        <dbReference type="EMBL" id="MDA5192353.1"/>
    </source>
</evidence>
<proteinExistence type="predicted"/>
<gene>
    <name evidence="1" type="ORF">NYP16_00070</name>
</gene>
<sequence length="141" mass="15523">MIVFDLKCSGGHVFEAWFASSSAYEEQRARDIVSCPICGATDITKAPMAPNISTSRAEAPAASAVEVAPPQLQTFLENLRAKVESEFDYVGDRFAEEARKIHYGESDARPIYGEATGDESRELREEGVEVLPLPFTRKHDA</sequence>
<reference evidence="1" key="2">
    <citation type="journal article" date="2023" name="Syst. Appl. Microbiol.">
        <title>Govania unica gen. nov., sp. nov., a rare biosphere bacterium that represents a novel family in the class Alphaproteobacteria.</title>
        <authorList>
            <person name="Vandamme P."/>
            <person name="Peeters C."/>
            <person name="Hettiarachchi A."/>
            <person name="Cnockaert M."/>
            <person name="Carlier A."/>
        </authorList>
    </citation>
    <scope>NUCLEOTIDE SEQUENCE</scope>
    <source>
        <strain evidence="1">LMG 31809</strain>
    </source>
</reference>
<evidence type="ECO:0000313" key="2">
    <source>
        <dbReference type="Proteomes" id="UP001141619"/>
    </source>
</evidence>
<dbReference type="PIRSF" id="PIRSF032131">
    <property type="entry name" value="UCP032131"/>
    <property type="match status" value="1"/>
</dbReference>
<organism evidence="1 2">
    <name type="scientific">Govanella unica</name>
    <dbReference type="NCBI Taxonomy" id="2975056"/>
    <lineage>
        <taxon>Bacteria</taxon>
        <taxon>Pseudomonadati</taxon>
        <taxon>Pseudomonadota</taxon>
        <taxon>Alphaproteobacteria</taxon>
        <taxon>Emcibacterales</taxon>
        <taxon>Govanellaceae</taxon>
        <taxon>Govanella</taxon>
    </lineage>
</organism>
<dbReference type="RefSeq" id="WP_274942062.1">
    <property type="nucleotide sequence ID" value="NZ_JANWOI010000001.1"/>
</dbReference>
<dbReference type="EMBL" id="JANWOI010000001">
    <property type="protein sequence ID" value="MDA5192353.1"/>
    <property type="molecule type" value="Genomic_DNA"/>
</dbReference>
<keyword evidence="2" id="KW-1185">Reference proteome</keyword>